<dbReference type="PROSITE" id="PS50294">
    <property type="entry name" value="WD_REPEATS_REGION"/>
    <property type="match status" value="2"/>
</dbReference>
<dbReference type="Proteomes" id="UP000291343">
    <property type="component" value="Unassembled WGS sequence"/>
</dbReference>
<feature type="repeat" description="WD" evidence="13">
    <location>
        <begin position="122"/>
        <end position="156"/>
    </location>
</feature>
<keyword evidence="7" id="KW-0969">Cilium</keyword>
<evidence type="ECO:0000256" key="13">
    <source>
        <dbReference type="PROSITE-ProRule" id="PRU00221"/>
    </source>
</evidence>
<dbReference type="AlphaFoldDB" id="A0A482XE94"/>
<sequence>MTIFTPKDYSQVFATASKDDIRVWNIETSRELLRISVPNFTCSGIVFSYDGKSIITSWNDGTIKAFTPQTGTLIYTILNAHNKGVSAVAVTSDGKKIVSGGGEGQVRVWEIKPNKQSLLAVLKEHKGPVSSIDINRNDKEVVTASSDGTCIIWDLE</sequence>
<keyword evidence="3" id="KW-0963">Cytoplasm</keyword>
<dbReference type="SMART" id="SM00320">
    <property type="entry name" value="WD40"/>
    <property type="match status" value="3"/>
</dbReference>
<dbReference type="InterPro" id="IPR001680">
    <property type="entry name" value="WD40_rpt"/>
</dbReference>
<dbReference type="InterPro" id="IPR015943">
    <property type="entry name" value="WD40/YVTN_repeat-like_dom_sf"/>
</dbReference>
<evidence type="ECO:0000256" key="3">
    <source>
        <dbReference type="ARBA" id="ARBA00022490"/>
    </source>
</evidence>
<dbReference type="GO" id="GO:0005930">
    <property type="term" value="C:axoneme"/>
    <property type="evidence" value="ECO:0007669"/>
    <property type="project" value="UniProtKB-ARBA"/>
</dbReference>
<dbReference type="PROSITE" id="PS50082">
    <property type="entry name" value="WD_REPEATS_2"/>
    <property type="match status" value="2"/>
</dbReference>
<comment type="function">
    <text evidence="11">Microtubule inner protein (MIP) part of the dynein-decorated doublet microtubules (DMTs) in cilia axoneme. Important for proper ciliary and flagellar beating. May act in cooperation with CFAP45 and axonemal dynein subunit DNAH11. May play a role in cell growth and/or survival.</text>
</comment>
<keyword evidence="8" id="KW-0966">Cell projection</keyword>
<comment type="subunit">
    <text evidence="12">Microtubule inner protein component of sperm flagellar doublet microtubules. Interacts with BRCA2. Interacts with the CCT chaperonin complex. Interacts with HSP70. Interacts with AK8. Interacts with CFAP45. Interacts with DNAI1. Interacts with IQDC.</text>
</comment>
<dbReference type="PROSITE" id="PS00678">
    <property type="entry name" value="WD_REPEATS_1"/>
    <property type="match status" value="1"/>
</dbReference>
<dbReference type="InParanoid" id="A0A482XE94"/>
<dbReference type="PANTHER" id="PTHR13720">
    <property type="entry name" value="WD-40 REPEAT PROTEIN"/>
    <property type="match status" value="1"/>
</dbReference>
<dbReference type="OrthoDB" id="6252103at2759"/>
<protein>
    <recommendedName>
        <fullName evidence="10">Cilia- and flagella-associated protein 52</fullName>
    </recommendedName>
</protein>
<reference evidence="14 15" key="1">
    <citation type="journal article" date="2017" name="Gigascience">
        <title>Genome sequence of the small brown planthopper, Laodelphax striatellus.</title>
        <authorList>
            <person name="Zhu J."/>
            <person name="Jiang F."/>
            <person name="Wang X."/>
            <person name="Yang P."/>
            <person name="Bao Y."/>
            <person name="Zhao W."/>
            <person name="Wang W."/>
            <person name="Lu H."/>
            <person name="Wang Q."/>
            <person name="Cui N."/>
            <person name="Li J."/>
            <person name="Chen X."/>
            <person name="Luo L."/>
            <person name="Yu J."/>
            <person name="Kang L."/>
            <person name="Cui F."/>
        </authorList>
    </citation>
    <scope>NUCLEOTIDE SEQUENCE [LARGE SCALE GENOMIC DNA]</scope>
    <source>
        <strain evidence="14">Lst14</strain>
    </source>
</reference>
<dbReference type="PANTHER" id="PTHR13720:SF14">
    <property type="entry name" value="CILIA- AND FLAGELLA-ASSOCIATED PROTEIN 52"/>
    <property type="match status" value="1"/>
</dbReference>
<evidence type="ECO:0000256" key="9">
    <source>
        <dbReference type="ARBA" id="ARBA00029456"/>
    </source>
</evidence>
<dbReference type="Gene3D" id="2.130.10.10">
    <property type="entry name" value="YVTN repeat-like/Quinoprotein amine dehydrogenase"/>
    <property type="match status" value="1"/>
</dbReference>
<dbReference type="FunFam" id="2.130.10.10:FF:001320">
    <property type="entry name" value="Predicted protein"/>
    <property type="match status" value="1"/>
</dbReference>
<evidence type="ECO:0000313" key="15">
    <source>
        <dbReference type="Proteomes" id="UP000291343"/>
    </source>
</evidence>
<keyword evidence="5" id="KW-0677">Repeat</keyword>
<proteinExistence type="inferred from homology"/>
<dbReference type="Pfam" id="PF00400">
    <property type="entry name" value="WD40"/>
    <property type="match status" value="2"/>
</dbReference>
<evidence type="ECO:0000256" key="1">
    <source>
        <dbReference type="ARBA" id="ARBA00004230"/>
    </source>
</evidence>
<comment type="subcellular location">
    <subcellularLocation>
        <location evidence="1">Cell projection</location>
        <location evidence="1">Cilium</location>
        <location evidence="1">Flagellum</location>
    </subcellularLocation>
    <subcellularLocation>
        <location evidence="2">Cytoplasm</location>
    </subcellularLocation>
</comment>
<organism evidence="14 15">
    <name type="scientific">Laodelphax striatellus</name>
    <name type="common">Small brown planthopper</name>
    <name type="synonym">Delphax striatella</name>
    <dbReference type="NCBI Taxonomy" id="195883"/>
    <lineage>
        <taxon>Eukaryota</taxon>
        <taxon>Metazoa</taxon>
        <taxon>Ecdysozoa</taxon>
        <taxon>Arthropoda</taxon>
        <taxon>Hexapoda</taxon>
        <taxon>Insecta</taxon>
        <taxon>Pterygota</taxon>
        <taxon>Neoptera</taxon>
        <taxon>Paraneoptera</taxon>
        <taxon>Hemiptera</taxon>
        <taxon>Auchenorrhyncha</taxon>
        <taxon>Fulgoroidea</taxon>
        <taxon>Delphacidae</taxon>
        <taxon>Criomorphinae</taxon>
        <taxon>Laodelphax</taxon>
    </lineage>
</organism>
<evidence type="ECO:0000256" key="8">
    <source>
        <dbReference type="ARBA" id="ARBA00023273"/>
    </source>
</evidence>
<evidence type="ECO:0000256" key="5">
    <source>
        <dbReference type="ARBA" id="ARBA00022737"/>
    </source>
</evidence>
<dbReference type="SUPFAM" id="SSF117289">
    <property type="entry name" value="Nucleoporin domain"/>
    <property type="match status" value="1"/>
</dbReference>
<evidence type="ECO:0000256" key="6">
    <source>
        <dbReference type="ARBA" id="ARBA00022846"/>
    </source>
</evidence>
<name>A0A482XE94_LAOST</name>
<dbReference type="STRING" id="195883.A0A482XE94"/>
<dbReference type="InterPro" id="IPR019775">
    <property type="entry name" value="WD40_repeat_CS"/>
</dbReference>
<gene>
    <name evidence="14" type="ORF">LSTR_LSTR017000</name>
</gene>
<evidence type="ECO:0000256" key="11">
    <source>
        <dbReference type="ARBA" id="ARBA00046056"/>
    </source>
</evidence>
<keyword evidence="6" id="KW-0282">Flagellum</keyword>
<comment type="similarity">
    <text evidence="9">Belongs to the CFAP52 family.</text>
</comment>
<dbReference type="GO" id="GO:0031514">
    <property type="term" value="C:motile cilium"/>
    <property type="evidence" value="ECO:0007669"/>
    <property type="project" value="UniProtKB-SubCell"/>
</dbReference>
<evidence type="ECO:0000256" key="4">
    <source>
        <dbReference type="ARBA" id="ARBA00022574"/>
    </source>
</evidence>
<dbReference type="EMBL" id="QKKF02011717">
    <property type="protein sequence ID" value="RZF44043.1"/>
    <property type="molecule type" value="Genomic_DNA"/>
</dbReference>
<dbReference type="SMR" id="A0A482XE94"/>
<evidence type="ECO:0000256" key="12">
    <source>
        <dbReference type="ARBA" id="ARBA00047117"/>
    </source>
</evidence>
<feature type="repeat" description="WD" evidence="13">
    <location>
        <begin position="78"/>
        <end position="119"/>
    </location>
</feature>
<keyword evidence="15" id="KW-1185">Reference proteome</keyword>
<dbReference type="InterPro" id="IPR050630">
    <property type="entry name" value="WD_repeat_EMAP"/>
</dbReference>
<comment type="caution">
    <text evidence="14">The sequence shown here is derived from an EMBL/GenBank/DDBJ whole genome shotgun (WGS) entry which is preliminary data.</text>
</comment>
<accession>A0A482XE94</accession>
<evidence type="ECO:0000256" key="2">
    <source>
        <dbReference type="ARBA" id="ARBA00004496"/>
    </source>
</evidence>
<evidence type="ECO:0000313" key="14">
    <source>
        <dbReference type="EMBL" id="RZF44043.1"/>
    </source>
</evidence>
<keyword evidence="4 13" id="KW-0853">WD repeat</keyword>
<evidence type="ECO:0000256" key="7">
    <source>
        <dbReference type="ARBA" id="ARBA00023069"/>
    </source>
</evidence>
<evidence type="ECO:0000256" key="10">
    <source>
        <dbReference type="ARBA" id="ARBA00029552"/>
    </source>
</evidence>